<sequence length="232" mass="26015">MALAPRWKSALAKAIEKDGKAAVFQLASIDSATNTPRVRSHIHREFISAQATPSLPILVTTTDIRTPKAAQILSNPTIETVFWVEANQEQYRIIGNASVIPTPLHPYHAQFDPFRGPALTALEREGIDWEAKRTQIFDSMSGHMKASWCRPPPGIKLEGGYEEAKKWPQKLPTFSDVESEEDKNILELALSNFALVVIDPFEVDFVELGIVPNQRTKFTRQEGNWVEEIVVP</sequence>
<accession>A0A0C3FCI8</accession>
<evidence type="ECO:0000313" key="2">
    <source>
        <dbReference type="EMBL" id="KIM82340.1"/>
    </source>
</evidence>
<dbReference type="InterPro" id="IPR012349">
    <property type="entry name" value="Split_barrel_FMN-bd"/>
</dbReference>
<protein>
    <recommendedName>
        <fullName evidence="1">Pyridoxamine 5'-phosphate oxidase Alr4036 family FMN-binding domain-containing protein</fullName>
    </recommendedName>
</protein>
<dbReference type="InterPro" id="IPR024624">
    <property type="entry name" value="Pyridox_Oxase_Alr4036_FMN-bd"/>
</dbReference>
<dbReference type="Pfam" id="PF12766">
    <property type="entry name" value="Pyridox_oxase_2"/>
    <property type="match status" value="1"/>
</dbReference>
<dbReference type="InParanoid" id="A0A0C3FCI8"/>
<feature type="domain" description="Pyridoxamine 5'-phosphate oxidase Alr4036 family FMN-binding" evidence="1">
    <location>
        <begin position="5"/>
        <end position="100"/>
    </location>
</feature>
<dbReference type="AlphaFoldDB" id="A0A0C3FCI8"/>
<dbReference type="PANTHER" id="PTHR28243:SF1">
    <property type="entry name" value="PYRIDOXAMINE 5'-PHOSPHATE OXIDASE ALR4036 FAMILY FMN-BINDING DOMAIN-CONTAINING PROTEIN"/>
    <property type="match status" value="1"/>
</dbReference>
<reference evidence="2 3" key="1">
    <citation type="submission" date="2014-04" db="EMBL/GenBank/DDBJ databases">
        <authorList>
            <consortium name="DOE Joint Genome Institute"/>
            <person name="Kuo A."/>
            <person name="Tarkka M."/>
            <person name="Buscot F."/>
            <person name="Kohler A."/>
            <person name="Nagy L.G."/>
            <person name="Floudas D."/>
            <person name="Copeland A."/>
            <person name="Barry K.W."/>
            <person name="Cichocki N."/>
            <person name="Veneault-Fourrey C."/>
            <person name="LaButti K."/>
            <person name="Lindquist E.A."/>
            <person name="Lipzen A."/>
            <person name="Lundell T."/>
            <person name="Morin E."/>
            <person name="Murat C."/>
            <person name="Sun H."/>
            <person name="Tunlid A."/>
            <person name="Henrissat B."/>
            <person name="Grigoriev I.V."/>
            <person name="Hibbett D.S."/>
            <person name="Martin F."/>
            <person name="Nordberg H.P."/>
            <person name="Cantor M.N."/>
            <person name="Hua S.X."/>
        </authorList>
    </citation>
    <scope>NUCLEOTIDE SEQUENCE [LARGE SCALE GENOMIC DNA]</scope>
    <source>
        <strain evidence="2 3">F 1598</strain>
    </source>
</reference>
<gene>
    <name evidence="2" type="ORF">PILCRDRAFT_820726</name>
</gene>
<evidence type="ECO:0000313" key="3">
    <source>
        <dbReference type="Proteomes" id="UP000054166"/>
    </source>
</evidence>
<dbReference type="OrthoDB" id="434253at2759"/>
<evidence type="ECO:0000259" key="1">
    <source>
        <dbReference type="Pfam" id="PF12766"/>
    </source>
</evidence>
<reference evidence="3" key="2">
    <citation type="submission" date="2015-01" db="EMBL/GenBank/DDBJ databases">
        <title>Evolutionary Origins and Diversification of the Mycorrhizal Mutualists.</title>
        <authorList>
            <consortium name="DOE Joint Genome Institute"/>
            <consortium name="Mycorrhizal Genomics Consortium"/>
            <person name="Kohler A."/>
            <person name="Kuo A."/>
            <person name="Nagy L.G."/>
            <person name="Floudas D."/>
            <person name="Copeland A."/>
            <person name="Barry K.W."/>
            <person name="Cichocki N."/>
            <person name="Veneault-Fourrey C."/>
            <person name="LaButti K."/>
            <person name="Lindquist E.A."/>
            <person name="Lipzen A."/>
            <person name="Lundell T."/>
            <person name="Morin E."/>
            <person name="Murat C."/>
            <person name="Riley R."/>
            <person name="Ohm R."/>
            <person name="Sun H."/>
            <person name="Tunlid A."/>
            <person name="Henrissat B."/>
            <person name="Grigoriev I.V."/>
            <person name="Hibbett D.S."/>
            <person name="Martin F."/>
        </authorList>
    </citation>
    <scope>NUCLEOTIDE SEQUENCE [LARGE SCALE GENOMIC DNA]</scope>
    <source>
        <strain evidence="3">F 1598</strain>
    </source>
</reference>
<organism evidence="2 3">
    <name type="scientific">Piloderma croceum (strain F 1598)</name>
    <dbReference type="NCBI Taxonomy" id="765440"/>
    <lineage>
        <taxon>Eukaryota</taxon>
        <taxon>Fungi</taxon>
        <taxon>Dikarya</taxon>
        <taxon>Basidiomycota</taxon>
        <taxon>Agaricomycotina</taxon>
        <taxon>Agaricomycetes</taxon>
        <taxon>Agaricomycetidae</taxon>
        <taxon>Atheliales</taxon>
        <taxon>Atheliaceae</taxon>
        <taxon>Piloderma</taxon>
    </lineage>
</organism>
<keyword evidence="3" id="KW-1185">Reference proteome</keyword>
<proteinExistence type="predicted"/>
<dbReference type="GO" id="GO:0010181">
    <property type="term" value="F:FMN binding"/>
    <property type="evidence" value="ECO:0007669"/>
    <property type="project" value="InterPro"/>
</dbReference>
<dbReference type="Gene3D" id="2.30.110.10">
    <property type="entry name" value="Electron Transport, Fmn-binding Protein, Chain A"/>
    <property type="match status" value="1"/>
</dbReference>
<dbReference type="STRING" id="765440.A0A0C3FCI8"/>
<name>A0A0C3FCI8_PILCF</name>
<dbReference type="EMBL" id="KN832995">
    <property type="protein sequence ID" value="KIM82340.1"/>
    <property type="molecule type" value="Genomic_DNA"/>
</dbReference>
<dbReference type="SUPFAM" id="SSF50475">
    <property type="entry name" value="FMN-binding split barrel"/>
    <property type="match status" value="1"/>
</dbReference>
<dbReference type="PANTHER" id="PTHR28243">
    <property type="entry name" value="AGL049CP"/>
    <property type="match status" value="1"/>
</dbReference>
<dbReference type="Proteomes" id="UP000054166">
    <property type="component" value="Unassembled WGS sequence"/>
</dbReference>
<dbReference type="HOGENOM" id="CLU_058669_1_1_1"/>